<evidence type="ECO:0000313" key="9">
    <source>
        <dbReference type="Proteomes" id="UP000268033"/>
    </source>
</evidence>
<sequence length="294" mass="33126">MKKLLFILVILAVFLGYNSVFVVSEGQRGLVLRFQRVNTDAQGNAVVYGPGLHFKAPFVDSVRLLDARLQSLEGEQDRFVTSEKKDLIVDSYVKWQISDFGKFYDSTNRGNMATAESLLKNKINNGLRSEFGTRTITDIVSGERSEVMADALKQVKDSSRELGIDVVDVRVKQINLPTEISNSIYDRMRAERNAVAKKHRSEGKEKAEVIRADIDNKVTVLLADAERKARTTRGDGDAVAADIYAKAYDKDPEFFSFIRTLEAYKKSFNGGNDVLVLKPDGEFFRYMKDADKKK</sequence>
<dbReference type="EMBL" id="RJUL01000010">
    <property type="protein sequence ID" value="ROQ22409.1"/>
    <property type="molecule type" value="Genomic_DNA"/>
</dbReference>
<dbReference type="RefSeq" id="WP_123422351.1">
    <property type="nucleotide sequence ID" value="NZ_JBLXAC010000009.1"/>
</dbReference>
<dbReference type="PANTHER" id="PTHR42911:SF1">
    <property type="entry name" value="MODULATOR OF FTSH PROTEASE HFLC"/>
    <property type="match status" value="1"/>
</dbReference>
<dbReference type="Gene3D" id="3.30.479.30">
    <property type="entry name" value="Band 7 domain"/>
    <property type="match status" value="1"/>
</dbReference>
<dbReference type="NCBIfam" id="TIGR01932">
    <property type="entry name" value="hflC"/>
    <property type="match status" value="2"/>
</dbReference>
<dbReference type="PIRSF" id="PIRSF005651">
    <property type="entry name" value="HflC"/>
    <property type="match status" value="1"/>
</dbReference>
<evidence type="ECO:0000256" key="6">
    <source>
        <dbReference type="PIRNR" id="PIRNR005651"/>
    </source>
</evidence>
<evidence type="ECO:0000256" key="4">
    <source>
        <dbReference type="ARBA" id="ARBA00022989"/>
    </source>
</evidence>
<protein>
    <recommendedName>
        <fullName evidence="6">Protein HflC</fullName>
    </recommendedName>
</protein>
<comment type="caution">
    <text evidence="8">The sequence shown here is derived from an EMBL/GenBank/DDBJ whole genome shotgun (WGS) entry which is preliminary data.</text>
</comment>
<evidence type="ECO:0000259" key="7">
    <source>
        <dbReference type="SMART" id="SM00244"/>
    </source>
</evidence>
<dbReference type="SUPFAM" id="SSF117892">
    <property type="entry name" value="Band 7/SPFH domain"/>
    <property type="match status" value="1"/>
</dbReference>
<dbReference type="GO" id="GO:0016020">
    <property type="term" value="C:membrane"/>
    <property type="evidence" value="ECO:0007669"/>
    <property type="project" value="UniProtKB-SubCell"/>
</dbReference>
<comment type="subcellular location">
    <subcellularLocation>
        <location evidence="1">Membrane</location>
        <topology evidence="1">Single-pass membrane protein</topology>
    </subcellularLocation>
</comment>
<keyword evidence="8" id="KW-0378">Hydrolase</keyword>
<dbReference type="GO" id="GO:0006508">
    <property type="term" value="P:proteolysis"/>
    <property type="evidence" value="ECO:0007669"/>
    <property type="project" value="UniProtKB-KW"/>
</dbReference>
<dbReference type="InterPro" id="IPR036013">
    <property type="entry name" value="Band_7/SPFH_dom_sf"/>
</dbReference>
<keyword evidence="9" id="KW-1185">Reference proteome</keyword>
<organism evidence="8 9">
    <name type="scientific">Gallaecimonas pentaromativorans</name>
    <dbReference type="NCBI Taxonomy" id="584787"/>
    <lineage>
        <taxon>Bacteria</taxon>
        <taxon>Pseudomonadati</taxon>
        <taxon>Pseudomonadota</taxon>
        <taxon>Gammaproteobacteria</taxon>
        <taxon>Enterobacterales</taxon>
        <taxon>Gallaecimonadaceae</taxon>
        <taxon>Gallaecimonas</taxon>
    </lineage>
</organism>
<dbReference type="Pfam" id="PF01145">
    <property type="entry name" value="Band_7"/>
    <property type="match status" value="1"/>
</dbReference>
<keyword evidence="8" id="KW-0645">Protease</keyword>
<accession>A0A3N1P2V3</accession>
<feature type="domain" description="Band 7" evidence="7">
    <location>
        <begin position="18"/>
        <end position="188"/>
    </location>
</feature>
<reference evidence="8 9" key="1">
    <citation type="submission" date="2018-11" db="EMBL/GenBank/DDBJ databases">
        <title>Genomic Encyclopedia of Type Strains, Phase IV (KMG-IV): sequencing the most valuable type-strain genomes for metagenomic binning, comparative biology and taxonomic classification.</title>
        <authorList>
            <person name="Goeker M."/>
        </authorList>
    </citation>
    <scope>NUCLEOTIDE SEQUENCE [LARGE SCALE GENOMIC DNA]</scope>
    <source>
        <strain evidence="8 9">DSM 21945</strain>
    </source>
</reference>
<evidence type="ECO:0000256" key="3">
    <source>
        <dbReference type="ARBA" id="ARBA00022692"/>
    </source>
</evidence>
<evidence type="ECO:0000256" key="2">
    <source>
        <dbReference type="ARBA" id="ARBA00007862"/>
    </source>
</evidence>
<keyword evidence="5" id="KW-0472">Membrane</keyword>
<dbReference type="STRING" id="584787.GCA_001247655_00955"/>
<comment type="similarity">
    <text evidence="2 6">Belongs to the band 7/mec-2 family. HflC subfamily.</text>
</comment>
<dbReference type="GO" id="GO:0008233">
    <property type="term" value="F:peptidase activity"/>
    <property type="evidence" value="ECO:0007669"/>
    <property type="project" value="UniProtKB-KW"/>
</dbReference>
<name>A0A3N1P2V3_9GAMM</name>
<gene>
    <name evidence="8" type="ORF">EDC28_11048</name>
</gene>
<evidence type="ECO:0000256" key="5">
    <source>
        <dbReference type="ARBA" id="ARBA00023136"/>
    </source>
</evidence>
<dbReference type="PANTHER" id="PTHR42911">
    <property type="entry name" value="MODULATOR OF FTSH PROTEASE HFLC"/>
    <property type="match status" value="1"/>
</dbReference>
<evidence type="ECO:0000313" key="8">
    <source>
        <dbReference type="EMBL" id="ROQ22409.1"/>
    </source>
</evidence>
<comment type="function">
    <text evidence="6">HflC and HflK could regulate a protease.</text>
</comment>
<dbReference type="InterPro" id="IPR010200">
    <property type="entry name" value="HflC"/>
</dbReference>
<keyword evidence="4" id="KW-1133">Transmembrane helix</keyword>
<dbReference type="SMART" id="SM00244">
    <property type="entry name" value="PHB"/>
    <property type="match status" value="1"/>
</dbReference>
<proteinExistence type="inferred from homology"/>
<dbReference type="InterPro" id="IPR001107">
    <property type="entry name" value="Band_7"/>
</dbReference>
<dbReference type="AlphaFoldDB" id="A0A3N1P2V3"/>
<dbReference type="Proteomes" id="UP000268033">
    <property type="component" value="Unassembled WGS sequence"/>
</dbReference>
<keyword evidence="3" id="KW-0812">Transmembrane</keyword>
<evidence type="ECO:0000256" key="1">
    <source>
        <dbReference type="ARBA" id="ARBA00004167"/>
    </source>
</evidence>
<dbReference type="CDD" id="cd03405">
    <property type="entry name" value="SPFH_HflC"/>
    <property type="match status" value="1"/>
</dbReference>